<evidence type="ECO:0000313" key="3">
    <source>
        <dbReference type="Proteomes" id="UP001149303"/>
    </source>
</evidence>
<sequence>MIFVVITSVLSLLVFVYTLRNYLLFKFGEVVKGKVVDVKYEVIGIKTRVPTAKITYNYTVRGELYERTENSDAKKYMFKMHCMEGETIKVYVHKKDMSKATIVDLKHYFFPVALTGFLFLISVIAVVVSI</sequence>
<name>A0A9X4IPX1_9FLAO</name>
<protein>
    <submittedName>
        <fullName evidence="2">DUF3592 domain-containing protein</fullName>
    </submittedName>
</protein>
<organism evidence="2 3">
    <name type="scientific">Tenacibaculum larymnensis</name>
    <dbReference type="NCBI Taxonomy" id="2878201"/>
    <lineage>
        <taxon>Bacteria</taxon>
        <taxon>Pseudomonadati</taxon>
        <taxon>Bacteroidota</taxon>
        <taxon>Flavobacteriia</taxon>
        <taxon>Flavobacteriales</taxon>
        <taxon>Flavobacteriaceae</taxon>
        <taxon>Tenacibaculum</taxon>
    </lineage>
</organism>
<gene>
    <name evidence="2" type="ORF">LCI24_10745</name>
</gene>
<dbReference type="Proteomes" id="UP001149303">
    <property type="component" value="Unassembled WGS sequence"/>
</dbReference>
<proteinExistence type="predicted"/>
<dbReference type="AlphaFoldDB" id="A0A9X4IPX1"/>
<evidence type="ECO:0000313" key="2">
    <source>
        <dbReference type="EMBL" id="MDE1207265.1"/>
    </source>
</evidence>
<comment type="caution">
    <text evidence="2">The sequence shown here is derived from an EMBL/GenBank/DDBJ whole genome shotgun (WGS) entry which is preliminary data.</text>
</comment>
<accession>A0A9X4IPX1</accession>
<dbReference type="RefSeq" id="WP_274640366.1">
    <property type="nucleotide sequence ID" value="NZ_JAIWJY010000006.1"/>
</dbReference>
<feature type="transmembrane region" description="Helical" evidence="1">
    <location>
        <begin position="108"/>
        <end position="128"/>
    </location>
</feature>
<keyword evidence="1" id="KW-0472">Membrane</keyword>
<reference evidence="2" key="1">
    <citation type="submission" date="2021-09" db="EMBL/GenBank/DDBJ databases">
        <authorList>
            <person name="Smyrli M."/>
        </authorList>
    </citation>
    <scope>NUCLEOTIDE SEQUENCE</scope>
    <source>
        <strain evidence="2">LAR25</strain>
    </source>
</reference>
<evidence type="ECO:0000256" key="1">
    <source>
        <dbReference type="SAM" id="Phobius"/>
    </source>
</evidence>
<keyword evidence="1" id="KW-0812">Transmembrane</keyword>
<keyword evidence="3" id="KW-1185">Reference proteome</keyword>
<dbReference type="EMBL" id="JAIWJY010000006">
    <property type="protein sequence ID" value="MDE1207265.1"/>
    <property type="molecule type" value="Genomic_DNA"/>
</dbReference>
<keyword evidence="1" id="KW-1133">Transmembrane helix</keyword>